<dbReference type="EMBL" id="KE345803">
    <property type="protein sequence ID" value="EXC16842.1"/>
    <property type="molecule type" value="Genomic_DNA"/>
</dbReference>
<dbReference type="Proteomes" id="UP000030645">
    <property type="component" value="Unassembled WGS sequence"/>
</dbReference>
<evidence type="ECO:0000256" key="1">
    <source>
        <dbReference type="SAM" id="MobiDB-lite"/>
    </source>
</evidence>
<protein>
    <submittedName>
        <fullName evidence="2">Uncharacterized protein</fullName>
    </submittedName>
</protein>
<gene>
    <name evidence="2" type="ORF">L484_001007</name>
    <name evidence="3" type="ORF">L484_001011</name>
</gene>
<evidence type="ECO:0000313" key="3">
    <source>
        <dbReference type="EMBL" id="EXC16842.1"/>
    </source>
</evidence>
<dbReference type="EMBL" id="KE345803">
    <property type="protein sequence ID" value="EXC16838.1"/>
    <property type="molecule type" value="Genomic_DNA"/>
</dbReference>
<evidence type="ECO:0000313" key="2">
    <source>
        <dbReference type="EMBL" id="EXC16838.1"/>
    </source>
</evidence>
<organism evidence="2 4">
    <name type="scientific">Morus notabilis</name>
    <dbReference type="NCBI Taxonomy" id="981085"/>
    <lineage>
        <taxon>Eukaryota</taxon>
        <taxon>Viridiplantae</taxon>
        <taxon>Streptophyta</taxon>
        <taxon>Embryophyta</taxon>
        <taxon>Tracheophyta</taxon>
        <taxon>Spermatophyta</taxon>
        <taxon>Magnoliopsida</taxon>
        <taxon>eudicotyledons</taxon>
        <taxon>Gunneridae</taxon>
        <taxon>Pentapetalae</taxon>
        <taxon>rosids</taxon>
        <taxon>fabids</taxon>
        <taxon>Rosales</taxon>
        <taxon>Moraceae</taxon>
        <taxon>Moreae</taxon>
        <taxon>Morus</taxon>
    </lineage>
</organism>
<proteinExistence type="predicted"/>
<keyword evidence="4" id="KW-1185">Reference proteome</keyword>
<dbReference type="AlphaFoldDB" id="W9RXV1"/>
<accession>W9RXV1</accession>
<feature type="region of interest" description="Disordered" evidence="1">
    <location>
        <begin position="50"/>
        <end position="77"/>
    </location>
</feature>
<sequence>MGRGHHRRLDYSRGPLRVGPFQQRLDAVPGLMLNSVRRVSLDRRLGEISAGQAARMSTPGAIKSETRSTGGKVRDDRCRFDPKLGPAEAHSGAWVFGGC</sequence>
<reference evidence="2" key="2">
    <citation type="submission" date="2013-06" db="EMBL/GenBank/DDBJ databases">
        <title>Draft Genome Sequence of a Mulberry Tree, Morus notabilis C.K. Schn.</title>
        <authorList>
            <person name="He N."/>
            <person name="Zhao S."/>
        </authorList>
    </citation>
    <scope>NUCLEOTIDE SEQUENCE</scope>
</reference>
<evidence type="ECO:0000313" key="4">
    <source>
        <dbReference type="Proteomes" id="UP000030645"/>
    </source>
</evidence>
<reference evidence="4" key="1">
    <citation type="submission" date="2013-01" db="EMBL/GenBank/DDBJ databases">
        <title>Draft Genome Sequence of a Mulberry Tree, Morus notabilis C.K. Schneid.</title>
        <authorList>
            <person name="He N."/>
            <person name="Zhao S."/>
        </authorList>
    </citation>
    <scope>NUCLEOTIDE SEQUENCE</scope>
</reference>
<name>W9RXV1_9ROSA</name>